<protein>
    <submittedName>
        <fullName evidence="2">Transporter substrate-binding domain-containing protein</fullName>
    </submittedName>
</protein>
<feature type="domain" description="Solute-binding protein family 3/N-terminal" evidence="1">
    <location>
        <begin position="62"/>
        <end position="284"/>
    </location>
</feature>
<dbReference type="Gene3D" id="3.30.450.20">
    <property type="entry name" value="PAS domain"/>
    <property type="match status" value="1"/>
</dbReference>
<gene>
    <name evidence="2" type="ORF">FGU65_09630</name>
</gene>
<dbReference type="SMART" id="SM00062">
    <property type="entry name" value="PBPb"/>
    <property type="match status" value="1"/>
</dbReference>
<dbReference type="EMBL" id="VCYH01000006">
    <property type="protein sequence ID" value="MDN7025146.1"/>
    <property type="molecule type" value="Genomic_DNA"/>
</dbReference>
<sequence length="524" mass="56183">MVYLGRGICRTASLPREVFFRMKHTLLLLVGLCILGCLFCPGCTTSSSTSTGAEPESIGDVSLNLYAQDFPPYSFVDEDGAVTGQSTEIAREIARRLNENVTIEVAPWAEGYRAALSEPDTGLYPIVRTAEREPLFLWAGPIGTYEYVFYAKNGSAISAVSLDAVRKAGAVGVVQDDVRHQYLVENGVTNLALYADDTAAVRALMNGTVDLWLGSSNTASETALAAGIDPASLMPVYPVKEDELYIAFNNRTPAAVVEAWQATLSAMKRDGSYDAILAEYQGEKTGTGNLPAYSGTLEVPGEVVLASMIAYTDQRLSCIARVFEALATTDEVRSADWERIAPLLSEAEKVDSSARLWYSLPNGTYYTTVDGLAASNLMSRPYFPDVLAGNVSIGTVVVSHSTGRSTAIVAVPVVEEGAVTGVLGASVYLDEFSVEMREALDIHEPFFFFALDLQGAYALHAEEARISQSSAQEDSASAAEAMATIRAENEGTVTYTSEGEQRQVIFATSPLTGWRFGLGEIAGA</sequence>
<reference evidence="2" key="1">
    <citation type="submission" date="2019-05" db="EMBL/GenBank/DDBJ databases">
        <title>Methanoculleus sp. FWC-SCC1, a methanogenic archaeon isolated from deep marine cold seep.</title>
        <authorList>
            <person name="Chen Y.-W."/>
            <person name="Chen S.-C."/>
            <person name="Teng N.-H."/>
            <person name="Lai M.-C."/>
        </authorList>
    </citation>
    <scope>NUCLEOTIDE SEQUENCE</scope>
    <source>
        <strain evidence="2">FWC-SCC1</strain>
    </source>
</reference>
<comment type="caution">
    <text evidence="2">The sequence shown here is derived from an EMBL/GenBank/DDBJ whole genome shotgun (WGS) entry which is preliminary data.</text>
</comment>
<proteinExistence type="predicted"/>
<evidence type="ECO:0000259" key="1">
    <source>
        <dbReference type="SMART" id="SM00062"/>
    </source>
</evidence>
<dbReference type="Gene3D" id="3.40.190.10">
    <property type="entry name" value="Periplasmic binding protein-like II"/>
    <property type="match status" value="2"/>
</dbReference>
<evidence type="ECO:0000313" key="2">
    <source>
        <dbReference type="EMBL" id="MDN7025146.1"/>
    </source>
</evidence>
<dbReference type="SUPFAM" id="SSF53850">
    <property type="entry name" value="Periplasmic binding protein-like II"/>
    <property type="match status" value="1"/>
</dbReference>
<keyword evidence="3" id="KW-1185">Reference proteome</keyword>
<dbReference type="PANTHER" id="PTHR38834">
    <property type="entry name" value="PERIPLASMIC SUBSTRATE BINDING PROTEIN FAMILY 3"/>
    <property type="match status" value="1"/>
</dbReference>
<dbReference type="Pfam" id="PF00497">
    <property type="entry name" value="SBP_bac_3"/>
    <property type="match status" value="1"/>
</dbReference>
<dbReference type="PANTHER" id="PTHR38834:SF3">
    <property type="entry name" value="SOLUTE-BINDING PROTEIN FAMILY 3_N-TERMINAL DOMAIN-CONTAINING PROTEIN"/>
    <property type="match status" value="1"/>
</dbReference>
<dbReference type="InterPro" id="IPR001638">
    <property type="entry name" value="Solute-binding_3/MltF_N"/>
</dbReference>
<dbReference type="Proteomes" id="UP001168338">
    <property type="component" value="Unassembled WGS sequence"/>
</dbReference>
<evidence type="ECO:0000313" key="3">
    <source>
        <dbReference type="Proteomes" id="UP001168338"/>
    </source>
</evidence>
<name>A0ABT8MB47_9EURY</name>
<accession>A0ABT8MB47</accession>
<organism evidence="2 3">
    <name type="scientific">Methanoculleus frigidifontis</name>
    <dbReference type="NCBI Taxonomy" id="2584085"/>
    <lineage>
        <taxon>Archaea</taxon>
        <taxon>Methanobacteriati</taxon>
        <taxon>Methanobacteriota</taxon>
        <taxon>Stenosarchaea group</taxon>
        <taxon>Methanomicrobia</taxon>
        <taxon>Methanomicrobiales</taxon>
        <taxon>Methanomicrobiaceae</taxon>
        <taxon>Methanoculleus</taxon>
    </lineage>
</organism>